<evidence type="ECO:0000313" key="1">
    <source>
        <dbReference type="EMBL" id="KAG8186881.1"/>
    </source>
</evidence>
<name>A0AAV6UTJ7_9ARAC</name>
<keyword evidence="2" id="KW-1185">Reference proteome</keyword>
<dbReference type="EMBL" id="JAFNEN010000286">
    <property type="protein sequence ID" value="KAG8186881.1"/>
    <property type="molecule type" value="Genomic_DNA"/>
</dbReference>
<protein>
    <submittedName>
        <fullName evidence="1">Uncharacterized protein</fullName>
    </submittedName>
</protein>
<evidence type="ECO:0000313" key="2">
    <source>
        <dbReference type="Proteomes" id="UP000827092"/>
    </source>
</evidence>
<dbReference type="Proteomes" id="UP000827092">
    <property type="component" value="Unassembled WGS sequence"/>
</dbReference>
<proteinExistence type="predicted"/>
<reference evidence="1 2" key="1">
    <citation type="journal article" date="2022" name="Nat. Ecol. Evol.">
        <title>A masculinizing supergene underlies an exaggerated male reproductive morph in a spider.</title>
        <authorList>
            <person name="Hendrickx F."/>
            <person name="De Corte Z."/>
            <person name="Sonet G."/>
            <person name="Van Belleghem S.M."/>
            <person name="Kostlbacher S."/>
            <person name="Vangestel C."/>
        </authorList>
    </citation>
    <scope>NUCLEOTIDE SEQUENCE [LARGE SCALE GENOMIC DNA]</scope>
    <source>
        <strain evidence="1">W744_W776</strain>
    </source>
</reference>
<organism evidence="1 2">
    <name type="scientific">Oedothorax gibbosus</name>
    <dbReference type="NCBI Taxonomy" id="931172"/>
    <lineage>
        <taxon>Eukaryota</taxon>
        <taxon>Metazoa</taxon>
        <taxon>Ecdysozoa</taxon>
        <taxon>Arthropoda</taxon>
        <taxon>Chelicerata</taxon>
        <taxon>Arachnida</taxon>
        <taxon>Araneae</taxon>
        <taxon>Araneomorphae</taxon>
        <taxon>Entelegynae</taxon>
        <taxon>Araneoidea</taxon>
        <taxon>Linyphiidae</taxon>
        <taxon>Erigoninae</taxon>
        <taxon>Oedothorax</taxon>
    </lineage>
</organism>
<sequence length="135" mass="15627">MAEEFEKASKKRSVARQRTTKLITKIETLYNDETVDKNEKCEELNCLLDQLLEKKSTLKELDIKIEGLVSCDELEKYIISVEEYLEKIVRWEGKIKRFLKLEDETRALDSSILSANGGVSMQNDRSNTSNYNENA</sequence>
<dbReference type="AlphaFoldDB" id="A0AAV6UTJ7"/>
<gene>
    <name evidence="1" type="ORF">JTE90_023770</name>
</gene>
<comment type="caution">
    <text evidence="1">The sequence shown here is derived from an EMBL/GenBank/DDBJ whole genome shotgun (WGS) entry which is preliminary data.</text>
</comment>
<accession>A0AAV6UTJ7</accession>
<feature type="non-terminal residue" evidence="1">
    <location>
        <position position="135"/>
    </location>
</feature>